<dbReference type="GO" id="GO:0005886">
    <property type="term" value="C:plasma membrane"/>
    <property type="evidence" value="ECO:0007669"/>
    <property type="project" value="UniProtKB-SubCell"/>
</dbReference>
<dbReference type="EMBL" id="DUIH01000021">
    <property type="protein sequence ID" value="HIH70305.1"/>
    <property type="molecule type" value="Genomic_DNA"/>
</dbReference>
<evidence type="ECO:0000256" key="6">
    <source>
        <dbReference type="ARBA" id="ARBA00023136"/>
    </source>
</evidence>
<feature type="transmembrane region" description="Helical" evidence="7">
    <location>
        <begin position="177"/>
        <end position="196"/>
    </location>
</feature>
<evidence type="ECO:0000313" key="9">
    <source>
        <dbReference type="EMBL" id="HIH70305.1"/>
    </source>
</evidence>
<feature type="transmembrane region" description="Helical" evidence="7">
    <location>
        <begin position="570"/>
        <end position="587"/>
    </location>
</feature>
<evidence type="ECO:0000256" key="1">
    <source>
        <dbReference type="ARBA" id="ARBA00004651"/>
    </source>
</evidence>
<keyword evidence="6 7" id="KW-0472">Membrane</keyword>
<feature type="transmembrane region" description="Helical" evidence="7">
    <location>
        <begin position="261"/>
        <end position="284"/>
    </location>
</feature>
<evidence type="ECO:0000256" key="2">
    <source>
        <dbReference type="ARBA" id="ARBA00022475"/>
    </source>
</evidence>
<sequence length="589" mass="65464">MIPPGLIFLLGALLIPLLKGRVKKAYLLLVPAIVLVQLFFMHPQVGWEFQWLNMHLVLLNADRLSLFVAYVFAIIGFLAILYSLHVDDDAQHIASFMYIGSSLGVVFAGDFFSVVFFWEMMGITSVILVWAQRDRESRDAAYRYILFHVFGGGLLIGGVVAQYAATGSLALGPVSHGLAYILVLLGIGVNTVFIPLHTWLPDTYPRATITGAVFMSVYTTKTGVYLLARTFSGVEAVAIMGGIMAIYGVTFALMQNDARKLLSYHIVSQVGYMVAGIGLGTALAMNGGIAHLFNHILYKALLFMTVGAVLYSTGIRNITEMGGLARKMPITTLTFSIAALSISGFPGFNGFVSKGMVIEAAHSMPLVWVLLELASIGTFLSFLKLGYYGFFRENRNIEATEVPYHMRVAMLCTAALCVLLGLYPQLMFRVLPFEAHYAPFELLRVSETTVLFMITGIVFIALLKVFEPHHAITYDIDHVYRALGRGFLWFINNPLARGSQWTVDVFLHIKDALIWIGKNPTGAMVLLLITPYLRLVAILKGRQELYRKMIEKMWKSYPGEPVRREPIGDAVILVLVFVVAYGVYYLFLR</sequence>
<keyword evidence="2" id="KW-1003">Cell membrane</keyword>
<accession>A0A832RXE4</accession>
<evidence type="ECO:0000256" key="7">
    <source>
        <dbReference type="SAM" id="Phobius"/>
    </source>
</evidence>
<feature type="transmembrane region" description="Helical" evidence="7">
    <location>
        <begin position="64"/>
        <end position="84"/>
    </location>
</feature>
<feature type="transmembrane region" description="Helical" evidence="7">
    <location>
        <begin position="448"/>
        <end position="466"/>
    </location>
</feature>
<proteinExistence type="predicted"/>
<evidence type="ECO:0000313" key="10">
    <source>
        <dbReference type="Proteomes" id="UP000600363"/>
    </source>
</evidence>
<protein>
    <submittedName>
        <fullName evidence="9">Na(+)/H(+) antiporter subunit D</fullName>
    </submittedName>
</protein>
<dbReference type="Proteomes" id="UP000600363">
    <property type="component" value="Unassembled WGS sequence"/>
</dbReference>
<dbReference type="NCBIfam" id="NF009310">
    <property type="entry name" value="PRK12668.1"/>
    <property type="match status" value="1"/>
</dbReference>
<evidence type="ECO:0000256" key="5">
    <source>
        <dbReference type="ARBA" id="ARBA00023002"/>
    </source>
</evidence>
<dbReference type="InterPro" id="IPR052175">
    <property type="entry name" value="ComplexI-like_HydComp"/>
</dbReference>
<keyword evidence="5" id="KW-0560">Oxidoreductase</keyword>
<dbReference type="GO" id="GO:0016491">
    <property type="term" value="F:oxidoreductase activity"/>
    <property type="evidence" value="ECO:0007669"/>
    <property type="project" value="UniProtKB-KW"/>
</dbReference>
<feature type="transmembrane region" description="Helical" evidence="7">
    <location>
        <begin position="368"/>
        <end position="387"/>
    </location>
</feature>
<comment type="caution">
    <text evidence="9">The sequence shown here is derived from an EMBL/GenBank/DDBJ whole genome shotgun (WGS) entry which is preliminary data.</text>
</comment>
<feature type="domain" description="NADH:quinone oxidoreductase/Mrp antiporter transmembrane" evidence="8">
    <location>
        <begin position="108"/>
        <end position="380"/>
    </location>
</feature>
<feature type="transmembrane region" description="Helical" evidence="7">
    <location>
        <begin position="208"/>
        <end position="228"/>
    </location>
</feature>
<dbReference type="RefSeq" id="WP_052353077.1">
    <property type="nucleotide sequence ID" value="NZ_DUIH01000021.1"/>
</dbReference>
<feature type="transmembrane region" description="Helical" evidence="7">
    <location>
        <begin position="296"/>
        <end position="318"/>
    </location>
</feature>
<dbReference type="InterPro" id="IPR001750">
    <property type="entry name" value="ND/Mrp_TM"/>
</dbReference>
<evidence type="ECO:0000256" key="4">
    <source>
        <dbReference type="ARBA" id="ARBA00022989"/>
    </source>
</evidence>
<dbReference type="PRINTS" id="PR01434">
    <property type="entry name" value="NADHDHGNASE5"/>
</dbReference>
<feature type="transmembrane region" description="Helical" evidence="7">
    <location>
        <begin position="30"/>
        <end position="52"/>
    </location>
</feature>
<name>A0A832RXE4_9EURY</name>
<keyword evidence="4 7" id="KW-1133">Transmembrane helix</keyword>
<feature type="transmembrane region" description="Helical" evidence="7">
    <location>
        <begin position="96"/>
        <end position="129"/>
    </location>
</feature>
<dbReference type="AlphaFoldDB" id="A0A832RXE4"/>
<dbReference type="PANTHER" id="PTHR42682:SF4">
    <property type="entry name" value="NADH-UBIQUINONE_PLASTOQUINONE"/>
    <property type="match status" value="1"/>
</dbReference>
<dbReference type="Pfam" id="PF00361">
    <property type="entry name" value="Proton_antipo_M"/>
    <property type="match status" value="1"/>
</dbReference>
<feature type="transmembrane region" description="Helical" evidence="7">
    <location>
        <begin position="408"/>
        <end position="428"/>
    </location>
</feature>
<evidence type="ECO:0000259" key="8">
    <source>
        <dbReference type="Pfam" id="PF00361"/>
    </source>
</evidence>
<organism evidence="9 10">
    <name type="scientific">Methermicoccus shengliensis</name>
    <dbReference type="NCBI Taxonomy" id="660064"/>
    <lineage>
        <taxon>Archaea</taxon>
        <taxon>Methanobacteriati</taxon>
        <taxon>Methanobacteriota</taxon>
        <taxon>Stenosarchaea group</taxon>
        <taxon>Methanomicrobia</taxon>
        <taxon>Methanosarcinales</taxon>
        <taxon>Methermicoccaceae</taxon>
        <taxon>Methermicoccus</taxon>
    </lineage>
</organism>
<feature type="transmembrane region" description="Helical" evidence="7">
    <location>
        <begin position="141"/>
        <end position="165"/>
    </location>
</feature>
<feature type="transmembrane region" description="Helical" evidence="7">
    <location>
        <begin position="521"/>
        <end position="539"/>
    </location>
</feature>
<feature type="transmembrane region" description="Helical" evidence="7">
    <location>
        <begin position="234"/>
        <end position="254"/>
    </location>
</feature>
<evidence type="ECO:0000256" key="3">
    <source>
        <dbReference type="ARBA" id="ARBA00022692"/>
    </source>
</evidence>
<feature type="transmembrane region" description="Helical" evidence="7">
    <location>
        <begin position="330"/>
        <end position="348"/>
    </location>
</feature>
<reference evidence="9" key="1">
    <citation type="journal article" date="2020" name="bioRxiv">
        <title>A rank-normalized archaeal taxonomy based on genome phylogeny resolves widespread incomplete and uneven classifications.</title>
        <authorList>
            <person name="Rinke C."/>
            <person name="Chuvochina M."/>
            <person name="Mussig A.J."/>
            <person name="Chaumeil P.-A."/>
            <person name="Waite D.W."/>
            <person name="Whitman W.B."/>
            <person name="Parks D.H."/>
            <person name="Hugenholtz P."/>
        </authorList>
    </citation>
    <scope>NUCLEOTIDE SEQUENCE</scope>
    <source>
        <strain evidence="9">UBA12518</strain>
    </source>
</reference>
<gene>
    <name evidence="9" type="ORF">HA299_06825</name>
</gene>
<comment type="subcellular location">
    <subcellularLocation>
        <location evidence="1">Cell membrane</location>
        <topology evidence="1">Multi-pass membrane protein</topology>
    </subcellularLocation>
</comment>
<keyword evidence="3 7" id="KW-0812">Transmembrane</keyword>
<dbReference type="PANTHER" id="PTHR42682">
    <property type="entry name" value="HYDROGENASE-4 COMPONENT F"/>
    <property type="match status" value="1"/>
</dbReference>